<feature type="region of interest" description="Disordered" evidence="1">
    <location>
        <begin position="1"/>
        <end position="25"/>
    </location>
</feature>
<reference evidence="2" key="1">
    <citation type="submission" date="2014-09" db="EMBL/GenBank/DDBJ databases">
        <authorList>
            <person name="Magalhaes I.L.F."/>
            <person name="Oliveira U."/>
            <person name="Santos F.R."/>
            <person name="Vidigal T.H.D.A."/>
            <person name="Brescovit A.D."/>
            <person name="Santos A.J."/>
        </authorList>
    </citation>
    <scope>NUCLEOTIDE SEQUENCE</scope>
    <source>
        <tissue evidence="2">Shoot tissue taken approximately 20 cm above the soil surface</tissue>
    </source>
</reference>
<proteinExistence type="predicted"/>
<evidence type="ECO:0000256" key="1">
    <source>
        <dbReference type="SAM" id="MobiDB-lite"/>
    </source>
</evidence>
<dbReference type="EMBL" id="GBRH01174850">
    <property type="protein sequence ID" value="JAE23046.1"/>
    <property type="molecule type" value="Transcribed_RNA"/>
</dbReference>
<feature type="compositionally biased region" description="Low complexity" evidence="1">
    <location>
        <begin position="1"/>
        <end position="18"/>
    </location>
</feature>
<organism evidence="2">
    <name type="scientific">Arundo donax</name>
    <name type="common">Giant reed</name>
    <name type="synonym">Donax arundinaceus</name>
    <dbReference type="NCBI Taxonomy" id="35708"/>
    <lineage>
        <taxon>Eukaryota</taxon>
        <taxon>Viridiplantae</taxon>
        <taxon>Streptophyta</taxon>
        <taxon>Embryophyta</taxon>
        <taxon>Tracheophyta</taxon>
        <taxon>Spermatophyta</taxon>
        <taxon>Magnoliopsida</taxon>
        <taxon>Liliopsida</taxon>
        <taxon>Poales</taxon>
        <taxon>Poaceae</taxon>
        <taxon>PACMAD clade</taxon>
        <taxon>Arundinoideae</taxon>
        <taxon>Arundineae</taxon>
        <taxon>Arundo</taxon>
    </lineage>
</organism>
<dbReference type="AlphaFoldDB" id="A0A0A9GKH6"/>
<evidence type="ECO:0000313" key="2">
    <source>
        <dbReference type="EMBL" id="JAE23046.1"/>
    </source>
</evidence>
<name>A0A0A9GKH6_ARUDO</name>
<reference evidence="2" key="2">
    <citation type="journal article" date="2015" name="Data Brief">
        <title>Shoot transcriptome of the giant reed, Arundo donax.</title>
        <authorList>
            <person name="Barrero R.A."/>
            <person name="Guerrero F.D."/>
            <person name="Moolhuijzen P."/>
            <person name="Goolsby J.A."/>
            <person name="Tidwell J."/>
            <person name="Bellgard S.E."/>
            <person name="Bellgard M.I."/>
        </authorList>
    </citation>
    <scope>NUCLEOTIDE SEQUENCE</scope>
    <source>
        <tissue evidence="2">Shoot tissue taken approximately 20 cm above the soil surface</tissue>
    </source>
</reference>
<protein>
    <submittedName>
        <fullName evidence="2">Uncharacterized protein</fullName>
    </submittedName>
</protein>
<sequence length="40" mass="4293">MATMESPGSRTSSSASESTVANLPHCSGWPWVEVLGRWTV</sequence>
<accession>A0A0A9GKH6</accession>